<sequence length="313" mass="33762">MAADIKNLHPVVKEKTEQLISIMDKKLTKYKMRITQGYRSIAEQNEIYAQGRTKPGSIVTNAKGGQSYHNYGLAIDFCLISPDGKQASWDMNKDFDGDGVADWKEVVTEAKKLGFDWGGDWSGFKDYSHFEMTFGLSIKDLQNGKRPANSAKPSTGGSSTSTSSSTLKYGSKGSAVKTLQSNLKTLGYNIGKSGVDGIYGNDTVTAVKKFQKDKKLAVDGIAGSATLAAIKKAIDAKKPSTPASSGSAIVPYPGHVIKYGSKGKDVERIQRAVKVNPDGIYGRDTEAAVKAYQKRHGLTADGIVGLKTWNVMF</sequence>
<dbReference type="InterPro" id="IPR052905">
    <property type="entry name" value="LD-transpeptidase_YkuD-like"/>
</dbReference>
<feature type="region of interest" description="Disordered" evidence="1">
    <location>
        <begin position="144"/>
        <end position="170"/>
    </location>
</feature>
<dbReference type="OrthoDB" id="2928at10239"/>
<dbReference type="InterPro" id="IPR036366">
    <property type="entry name" value="PGBDSf"/>
</dbReference>
<dbReference type="Gene3D" id="3.30.1380.10">
    <property type="match status" value="1"/>
</dbReference>
<dbReference type="InterPro" id="IPR036365">
    <property type="entry name" value="PGBD-like_sf"/>
</dbReference>
<reference evidence="4 5" key="1">
    <citation type="submission" date="2015-08" db="EMBL/GenBank/DDBJ databases">
        <authorList>
            <person name="Babu N.S."/>
            <person name="Beckwith C.J."/>
            <person name="Beseler K.G."/>
            <person name="Brison A."/>
            <person name="Carone J.V."/>
            <person name="Caskin T.P."/>
            <person name="Diamond M."/>
            <person name="Durham M.E."/>
            <person name="Foxe J.M."/>
            <person name="Go M."/>
            <person name="Henderson B.A."/>
            <person name="Jones I.B."/>
            <person name="McGettigan J.A."/>
            <person name="Micheletti S.J."/>
            <person name="Nasrallah M.E."/>
            <person name="Ortiz D."/>
            <person name="Piller C.R."/>
            <person name="Privatt S.R."/>
            <person name="Schneider S.L."/>
            <person name="Sharp S."/>
            <person name="Smith T.C."/>
            <person name="Stanton J.D."/>
            <person name="Ullery H.E."/>
            <person name="Wilson R.J."/>
            <person name="Serrano M.G."/>
            <person name="Buck G."/>
            <person name="Lee V."/>
            <person name="Wang Y."/>
            <person name="Carvalho R."/>
            <person name="Voegtly L."/>
            <person name="Shi R."/>
            <person name="Duckworth R."/>
            <person name="Johnson A."/>
            <person name="Loviza R."/>
            <person name="Walstead R."/>
            <person name="Shah Z."/>
            <person name="Kiflezghi M."/>
            <person name="Wade K."/>
            <person name="Ball S.L."/>
            <person name="Bradley K.W."/>
            <person name="Asai D.J."/>
            <person name="Bowman C.A."/>
            <person name="Russell D.A."/>
            <person name="Pope W.H."/>
            <person name="Jacobs-Sera D."/>
            <person name="Hendrix R.W."/>
            <person name="Hatfull G.F."/>
        </authorList>
    </citation>
    <scope>NUCLEOTIDE SEQUENCE [LARGE SCALE GENOMIC DNA]</scope>
</reference>
<dbReference type="Pfam" id="PF13539">
    <property type="entry name" value="Peptidase_M15_4"/>
    <property type="match status" value="1"/>
</dbReference>
<proteinExistence type="predicted"/>
<dbReference type="EMBL" id="KT624200">
    <property type="protein sequence ID" value="AMM44867.1"/>
    <property type="molecule type" value="Genomic_DNA"/>
</dbReference>
<feature type="domain" description="Peptidoglycan binding-like" evidence="2">
    <location>
        <begin position="173"/>
        <end position="230"/>
    </location>
</feature>
<dbReference type="Proteomes" id="UP000203261">
    <property type="component" value="Segment"/>
</dbReference>
<evidence type="ECO:0000259" key="2">
    <source>
        <dbReference type="Pfam" id="PF01471"/>
    </source>
</evidence>
<dbReference type="PANTHER" id="PTHR41533:SF1">
    <property type="entry name" value="L,D-TRANSPEPTIDASE YCBB-RELATED"/>
    <property type="match status" value="1"/>
</dbReference>
<name>A0A127AWA8_9CAUD</name>
<keyword evidence="5" id="KW-1185">Reference proteome</keyword>
<dbReference type="InterPro" id="IPR002477">
    <property type="entry name" value="Peptidoglycan-bd-like"/>
</dbReference>
<feature type="compositionally biased region" description="Low complexity" evidence="1">
    <location>
        <begin position="150"/>
        <end position="170"/>
    </location>
</feature>
<protein>
    <submittedName>
        <fullName evidence="4">L-alanoyl-D-glutamate peptidase</fullName>
    </submittedName>
</protein>
<dbReference type="KEGG" id="vg:29125236"/>
<evidence type="ECO:0000256" key="1">
    <source>
        <dbReference type="SAM" id="MobiDB-lite"/>
    </source>
</evidence>
<accession>A0A127AWA8</accession>
<feature type="domain" description="Peptidoglycan binding-like" evidence="2">
    <location>
        <begin position="275"/>
        <end position="312"/>
    </location>
</feature>
<dbReference type="CDD" id="cd14845">
    <property type="entry name" value="L-Ala-D-Glu_peptidase_like"/>
    <property type="match status" value="1"/>
</dbReference>
<organism evidence="4 5">
    <name type="scientific">Bacillus phage SP-15</name>
    <dbReference type="NCBI Taxonomy" id="1792032"/>
    <lineage>
        <taxon>Viruses</taxon>
        <taxon>Duplodnaviria</taxon>
        <taxon>Heunggongvirae</taxon>
        <taxon>Uroviricota</taxon>
        <taxon>Caudoviricetes</taxon>
        <taxon>Thornevirus</taxon>
        <taxon>Thornevirus SP15</taxon>
    </lineage>
</organism>
<gene>
    <name evidence="4" type="ORF">SP15_068</name>
</gene>
<dbReference type="InterPro" id="IPR009045">
    <property type="entry name" value="Zn_M74/Hedgehog-like"/>
</dbReference>
<evidence type="ECO:0000259" key="3">
    <source>
        <dbReference type="Pfam" id="PF13539"/>
    </source>
</evidence>
<dbReference type="SUPFAM" id="SSF47090">
    <property type="entry name" value="PGBD-like"/>
    <property type="match status" value="2"/>
</dbReference>
<dbReference type="GO" id="GO:0008233">
    <property type="term" value="F:peptidase activity"/>
    <property type="evidence" value="ECO:0007669"/>
    <property type="project" value="InterPro"/>
</dbReference>
<dbReference type="PANTHER" id="PTHR41533">
    <property type="entry name" value="L,D-TRANSPEPTIDASE HI_1667-RELATED"/>
    <property type="match status" value="1"/>
</dbReference>
<dbReference type="GeneID" id="29125236"/>
<dbReference type="InterPro" id="IPR039561">
    <property type="entry name" value="Peptidase_M15C"/>
</dbReference>
<dbReference type="RefSeq" id="YP_009302456.1">
    <property type="nucleotide sequence ID" value="NC_031245.1"/>
</dbReference>
<dbReference type="SUPFAM" id="SSF55166">
    <property type="entry name" value="Hedgehog/DD-peptidase"/>
    <property type="match status" value="1"/>
</dbReference>
<dbReference type="Pfam" id="PF01471">
    <property type="entry name" value="PG_binding_1"/>
    <property type="match status" value="2"/>
</dbReference>
<dbReference type="Gene3D" id="1.10.101.10">
    <property type="entry name" value="PGBD-like superfamily/PGBD"/>
    <property type="match status" value="2"/>
</dbReference>
<evidence type="ECO:0000313" key="5">
    <source>
        <dbReference type="Proteomes" id="UP000203261"/>
    </source>
</evidence>
<evidence type="ECO:0000313" key="4">
    <source>
        <dbReference type="EMBL" id="AMM44867.1"/>
    </source>
</evidence>
<feature type="domain" description="Peptidase M15C" evidence="3">
    <location>
        <begin position="61"/>
        <end position="132"/>
    </location>
</feature>